<feature type="compositionally biased region" description="Basic residues" evidence="1">
    <location>
        <begin position="241"/>
        <end position="254"/>
    </location>
</feature>
<keyword evidence="3" id="KW-1185">Reference proteome</keyword>
<dbReference type="EMBL" id="JAIQCJ010002567">
    <property type="protein sequence ID" value="KAJ8775812.1"/>
    <property type="molecule type" value="Genomic_DNA"/>
</dbReference>
<reference evidence="2 3" key="1">
    <citation type="submission" date="2022-11" db="EMBL/GenBank/DDBJ databases">
        <title>Whole genome sequence of Eschrichtius robustus ER-17-0199.</title>
        <authorList>
            <person name="Bruniche-Olsen A."/>
            <person name="Black A.N."/>
            <person name="Fields C.J."/>
            <person name="Walden K."/>
            <person name="Dewoody J.A."/>
        </authorList>
    </citation>
    <scope>NUCLEOTIDE SEQUENCE [LARGE SCALE GENOMIC DNA]</scope>
    <source>
        <strain evidence="2">ER-17-0199</strain>
        <tissue evidence="2">Blubber</tissue>
    </source>
</reference>
<evidence type="ECO:0000313" key="2">
    <source>
        <dbReference type="EMBL" id="KAJ8775812.1"/>
    </source>
</evidence>
<comment type="caution">
    <text evidence="2">The sequence shown here is derived from an EMBL/GenBank/DDBJ whole genome shotgun (WGS) entry which is preliminary data.</text>
</comment>
<proteinExistence type="predicted"/>
<protein>
    <submittedName>
        <fullName evidence="2">Uncharacterized protein</fullName>
    </submittedName>
</protein>
<evidence type="ECO:0000256" key="1">
    <source>
        <dbReference type="SAM" id="MobiDB-lite"/>
    </source>
</evidence>
<feature type="compositionally biased region" description="Polar residues" evidence="1">
    <location>
        <begin position="62"/>
        <end position="76"/>
    </location>
</feature>
<organism evidence="2 3">
    <name type="scientific">Eschrichtius robustus</name>
    <name type="common">California gray whale</name>
    <name type="synonym">Eschrichtius gibbosus</name>
    <dbReference type="NCBI Taxonomy" id="9764"/>
    <lineage>
        <taxon>Eukaryota</taxon>
        <taxon>Metazoa</taxon>
        <taxon>Chordata</taxon>
        <taxon>Craniata</taxon>
        <taxon>Vertebrata</taxon>
        <taxon>Euteleostomi</taxon>
        <taxon>Mammalia</taxon>
        <taxon>Eutheria</taxon>
        <taxon>Laurasiatheria</taxon>
        <taxon>Artiodactyla</taxon>
        <taxon>Whippomorpha</taxon>
        <taxon>Cetacea</taxon>
        <taxon>Mysticeti</taxon>
        <taxon>Eschrichtiidae</taxon>
        <taxon>Eschrichtius</taxon>
    </lineage>
</organism>
<feature type="compositionally biased region" description="Basic and acidic residues" evidence="1">
    <location>
        <begin position="132"/>
        <end position="147"/>
    </location>
</feature>
<dbReference type="Proteomes" id="UP001159641">
    <property type="component" value="Unassembled WGS sequence"/>
</dbReference>
<feature type="region of interest" description="Disordered" evidence="1">
    <location>
        <begin position="37"/>
        <end position="254"/>
    </location>
</feature>
<name>A0AB34G8X6_ESCRO</name>
<sequence>MDLSSSLDGNVLDGKSSAFFYVRLGNSVVLVYNEETKSQSLPPLPDILQTTDSSPPGFPCLSGNSPRPFQLSSEANQPPHFSPKAFHSRSDPCGSMLKRLPADGKNKTHGPPGSPGAQAKGGSAAHPLGPGDTRRPRRPTDGTRREPPSGAGDGAPTAHARCPPRPGPRRTFGKAGAEEGRGRAHARRQGRAEVSSPRRRRVTHFLFVVGERRERKARGPSQSSRYRQPRRRVGAEEPRSPPRRALLRRLPRPR</sequence>
<evidence type="ECO:0000313" key="3">
    <source>
        <dbReference type="Proteomes" id="UP001159641"/>
    </source>
</evidence>
<accession>A0AB34G8X6</accession>
<gene>
    <name evidence="2" type="ORF">J1605_016039</name>
</gene>
<dbReference type="AlphaFoldDB" id="A0AB34G8X6"/>